<feature type="transmembrane region" description="Helical" evidence="1">
    <location>
        <begin position="21"/>
        <end position="43"/>
    </location>
</feature>
<keyword evidence="3" id="KW-1185">Reference proteome</keyword>
<reference evidence="2" key="5">
    <citation type="journal article" date="2021" name="G3 (Bethesda)">
        <title>Aegilops tauschii genome assembly Aet v5.0 features greater sequence contiguity and improved annotation.</title>
        <authorList>
            <person name="Wang L."/>
            <person name="Zhu T."/>
            <person name="Rodriguez J.C."/>
            <person name="Deal K.R."/>
            <person name="Dubcovsky J."/>
            <person name="McGuire P.E."/>
            <person name="Lux T."/>
            <person name="Spannagl M."/>
            <person name="Mayer K.F.X."/>
            <person name="Baldrich P."/>
            <person name="Meyers B.C."/>
            <person name="Huo N."/>
            <person name="Gu Y.Q."/>
            <person name="Zhou H."/>
            <person name="Devos K.M."/>
            <person name="Bennetzen J.L."/>
            <person name="Unver T."/>
            <person name="Budak H."/>
            <person name="Gulick P.J."/>
            <person name="Galiba G."/>
            <person name="Kalapos B."/>
            <person name="Nelson D.R."/>
            <person name="Li P."/>
            <person name="You F.M."/>
            <person name="Luo M.C."/>
            <person name="Dvorak J."/>
        </authorList>
    </citation>
    <scope>NUCLEOTIDE SEQUENCE [LARGE SCALE GENOMIC DNA]</scope>
    <source>
        <strain evidence="2">cv. AL8/78</strain>
    </source>
</reference>
<feature type="transmembrane region" description="Helical" evidence="1">
    <location>
        <begin position="55"/>
        <end position="74"/>
    </location>
</feature>
<accession>A0A453ARQ2</accession>
<reference evidence="2" key="4">
    <citation type="submission" date="2019-03" db="UniProtKB">
        <authorList>
            <consortium name="EnsemblPlants"/>
        </authorList>
    </citation>
    <scope>IDENTIFICATION</scope>
</reference>
<keyword evidence="1" id="KW-0812">Transmembrane</keyword>
<evidence type="ECO:0000313" key="3">
    <source>
        <dbReference type="Proteomes" id="UP000015105"/>
    </source>
</evidence>
<organism evidence="2 3">
    <name type="scientific">Aegilops tauschii subsp. strangulata</name>
    <name type="common">Goatgrass</name>
    <dbReference type="NCBI Taxonomy" id="200361"/>
    <lineage>
        <taxon>Eukaryota</taxon>
        <taxon>Viridiplantae</taxon>
        <taxon>Streptophyta</taxon>
        <taxon>Embryophyta</taxon>
        <taxon>Tracheophyta</taxon>
        <taxon>Spermatophyta</taxon>
        <taxon>Magnoliopsida</taxon>
        <taxon>Liliopsida</taxon>
        <taxon>Poales</taxon>
        <taxon>Poaceae</taxon>
        <taxon>BOP clade</taxon>
        <taxon>Pooideae</taxon>
        <taxon>Triticodae</taxon>
        <taxon>Triticeae</taxon>
        <taxon>Triticinae</taxon>
        <taxon>Aegilops</taxon>
    </lineage>
</organism>
<proteinExistence type="predicted"/>
<dbReference type="Gramene" id="AET2Gv20239200.3">
    <property type="protein sequence ID" value="AET2Gv20239200.3"/>
    <property type="gene ID" value="AET2Gv20239200"/>
</dbReference>
<keyword evidence="1" id="KW-0472">Membrane</keyword>
<reference evidence="3" key="2">
    <citation type="journal article" date="2017" name="Nat. Plants">
        <title>The Aegilops tauschii genome reveals multiple impacts of transposons.</title>
        <authorList>
            <person name="Zhao G."/>
            <person name="Zou C."/>
            <person name="Li K."/>
            <person name="Wang K."/>
            <person name="Li T."/>
            <person name="Gao L."/>
            <person name="Zhang X."/>
            <person name="Wang H."/>
            <person name="Yang Z."/>
            <person name="Liu X."/>
            <person name="Jiang W."/>
            <person name="Mao L."/>
            <person name="Kong X."/>
            <person name="Jiao Y."/>
            <person name="Jia J."/>
        </authorList>
    </citation>
    <scope>NUCLEOTIDE SEQUENCE [LARGE SCALE GENOMIC DNA]</scope>
    <source>
        <strain evidence="3">cv. AL8/78</strain>
    </source>
</reference>
<dbReference type="EnsemblPlants" id="AET2Gv20239200.5">
    <property type="protein sequence ID" value="AET2Gv20239200.5"/>
    <property type="gene ID" value="AET2Gv20239200"/>
</dbReference>
<reference evidence="2" key="3">
    <citation type="journal article" date="2017" name="Nature">
        <title>Genome sequence of the progenitor of the wheat D genome Aegilops tauschii.</title>
        <authorList>
            <person name="Luo M.C."/>
            <person name="Gu Y.Q."/>
            <person name="Puiu D."/>
            <person name="Wang H."/>
            <person name="Twardziok S.O."/>
            <person name="Deal K.R."/>
            <person name="Huo N."/>
            <person name="Zhu T."/>
            <person name="Wang L."/>
            <person name="Wang Y."/>
            <person name="McGuire P.E."/>
            <person name="Liu S."/>
            <person name="Long H."/>
            <person name="Ramasamy R.K."/>
            <person name="Rodriguez J.C."/>
            <person name="Van S.L."/>
            <person name="Yuan L."/>
            <person name="Wang Z."/>
            <person name="Xia Z."/>
            <person name="Xiao L."/>
            <person name="Anderson O.D."/>
            <person name="Ouyang S."/>
            <person name="Liang Y."/>
            <person name="Zimin A.V."/>
            <person name="Pertea G."/>
            <person name="Qi P."/>
            <person name="Bennetzen J.L."/>
            <person name="Dai X."/>
            <person name="Dawson M.W."/>
            <person name="Muller H.G."/>
            <person name="Kugler K."/>
            <person name="Rivarola-Duarte L."/>
            <person name="Spannagl M."/>
            <person name="Mayer K.F.X."/>
            <person name="Lu F.H."/>
            <person name="Bevan M.W."/>
            <person name="Leroy P."/>
            <person name="Li P."/>
            <person name="You F.M."/>
            <person name="Sun Q."/>
            <person name="Liu Z."/>
            <person name="Lyons E."/>
            <person name="Wicker T."/>
            <person name="Salzberg S.L."/>
            <person name="Devos K.M."/>
            <person name="Dvorak J."/>
        </authorList>
    </citation>
    <scope>NUCLEOTIDE SEQUENCE [LARGE SCALE GENOMIC DNA]</scope>
    <source>
        <strain evidence="2">cv. AL8/78</strain>
    </source>
</reference>
<dbReference type="EnsemblPlants" id="AET2Gv20239200.4">
    <property type="protein sequence ID" value="AET2Gv20239200.4"/>
    <property type="gene ID" value="AET2Gv20239200"/>
</dbReference>
<dbReference type="AlphaFoldDB" id="A0A453ARQ2"/>
<evidence type="ECO:0000313" key="2">
    <source>
        <dbReference type="EnsemblPlants" id="AET2Gv20239200.3"/>
    </source>
</evidence>
<dbReference type="Gramene" id="AET2Gv20239200.4">
    <property type="protein sequence ID" value="AET2Gv20239200.4"/>
    <property type="gene ID" value="AET2Gv20239200"/>
</dbReference>
<keyword evidence="1" id="KW-1133">Transmembrane helix</keyword>
<sequence>MCMLDQVFRKKYQYPQYQICIIRSIRNSIFIFYLFCIVDVDILRKLMHLIFWNRWSITCLPVIFVSLLATRPFIHMRLKYTFILRGI</sequence>
<dbReference type="EnsemblPlants" id="AET2Gv20239200.3">
    <property type="protein sequence ID" value="AET2Gv20239200.3"/>
    <property type="gene ID" value="AET2Gv20239200"/>
</dbReference>
<reference evidence="3" key="1">
    <citation type="journal article" date="2014" name="Science">
        <title>Ancient hybridizations among the ancestral genomes of bread wheat.</title>
        <authorList>
            <consortium name="International Wheat Genome Sequencing Consortium,"/>
            <person name="Marcussen T."/>
            <person name="Sandve S.R."/>
            <person name="Heier L."/>
            <person name="Spannagl M."/>
            <person name="Pfeifer M."/>
            <person name="Jakobsen K.S."/>
            <person name="Wulff B.B."/>
            <person name="Steuernagel B."/>
            <person name="Mayer K.F."/>
            <person name="Olsen O.A."/>
        </authorList>
    </citation>
    <scope>NUCLEOTIDE SEQUENCE [LARGE SCALE GENOMIC DNA]</scope>
    <source>
        <strain evidence="3">cv. AL8/78</strain>
    </source>
</reference>
<evidence type="ECO:0000256" key="1">
    <source>
        <dbReference type="SAM" id="Phobius"/>
    </source>
</evidence>
<protein>
    <submittedName>
        <fullName evidence="2">Uncharacterized protein</fullName>
    </submittedName>
</protein>
<name>A0A453ARQ2_AEGTS</name>
<dbReference type="Proteomes" id="UP000015105">
    <property type="component" value="Chromosome 2D"/>
</dbReference>
<dbReference type="Gramene" id="AET2Gv20239200.5">
    <property type="protein sequence ID" value="AET2Gv20239200.5"/>
    <property type="gene ID" value="AET2Gv20239200"/>
</dbReference>